<dbReference type="Gene3D" id="1.10.260.40">
    <property type="entry name" value="lambda repressor-like DNA-binding domains"/>
    <property type="match status" value="1"/>
</dbReference>
<evidence type="ECO:0000313" key="2">
    <source>
        <dbReference type="Proteomes" id="UP000268696"/>
    </source>
</evidence>
<name>A0A3G7U9P4_9PSED</name>
<dbReference type="GO" id="GO:0003677">
    <property type="term" value="F:DNA binding"/>
    <property type="evidence" value="ECO:0007669"/>
    <property type="project" value="InterPro"/>
</dbReference>
<protein>
    <submittedName>
        <fullName evidence="1">Helix-turn-helix motif</fullName>
    </submittedName>
</protein>
<gene>
    <name evidence="1" type="ORF">C4K03_3197</name>
</gene>
<evidence type="ECO:0000313" key="1">
    <source>
        <dbReference type="EMBL" id="AZE55352.1"/>
    </source>
</evidence>
<sequence>MNTNTSGQPRMLNLEEFAALIRKMREVVQWSQETLAELAGLNVRSVQCVENAKPATSFGLAPGARRPACGLSRLITPIKL</sequence>
<dbReference type="Proteomes" id="UP000268696">
    <property type="component" value="Chromosome"/>
</dbReference>
<accession>A0A3G7U9P4</accession>
<organism evidence="1 2">
    <name type="scientific">Pseudomonas synxantha</name>
    <dbReference type="NCBI Taxonomy" id="47883"/>
    <lineage>
        <taxon>Bacteria</taxon>
        <taxon>Pseudomonadati</taxon>
        <taxon>Pseudomonadota</taxon>
        <taxon>Gammaproteobacteria</taxon>
        <taxon>Pseudomonadales</taxon>
        <taxon>Pseudomonadaceae</taxon>
        <taxon>Pseudomonas</taxon>
    </lineage>
</organism>
<dbReference type="SUPFAM" id="SSF47413">
    <property type="entry name" value="lambda repressor-like DNA-binding domains"/>
    <property type="match status" value="1"/>
</dbReference>
<dbReference type="EMBL" id="CP027754">
    <property type="protein sequence ID" value="AZE55352.1"/>
    <property type="molecule type" value="Genomic_DNA"/>
</dbReference>
<reference evidence="1 2" key="1">
    <citation type="submission" date="2018-03" db="EMBL/GenBank/DDBJ databases">
        <title>Diversity of phytobeneficial traits revealed by whole-genome analysis of worldwide-isolated phenazine-producing Pseudomonas spp.</title>
        <authorList>
            <person name="Biessy A."/>
            <person name="Novinscak A."/>
            <person name="Blom J."/>
            <person name="Leger G."/>
            <person name="Thomashow L.S."/>
            <person name="Cazorla F.M."/>
            <person name="Josic D."/>
            <person name="Filion M."/>
        </authorList>
    </citation>
    <scope>NUCLEOTIDE SEQUENCE [LARGE SCALE GENOMIC DNA]</scope>
    <source>
        <strain evidence="1 2">30B</strain>
    </source>
</reference>
<proteinExistence type="predicted"/>
<dbReference type="RefSeq" id="WP_124377937.1">
    <property type="nucleotide sequence ID" value="NZ_CP027754.1"/>
</dbReference>
<dbReference type="AlphaFoldDB" id="A0A3G7U9P4"/>
<dbReference type="InterPro" id="IPR010982">
    <property type="entry name" value="Lambda_DNA-bd_dom_sf"/>
</dbReference>